<gene>
    <name evidence="4" type="ORF">JD276_08970</name>
</gene>
<dbReference type="EMBL" id="JAEHOH010000011">
    <property type="protein sequence ID" value="MBK0419163.1"/>
    <property type="molecule type" value="Genomic_DNA"/>
</dbReference>
<dbReference type="RefSeq" id="WP_200115300.1">
    <property type="nucleotide sequence ID" value="NZ_JAEHOH010000011.1"/>
</dbReference>
<dbReference type="Pfam" id="PF05532">
    <property type="entry name" value="CsbD"/>
    <property type="match status" value="1"/>
</dbReference>
<evidence type="ECO:0000313" key="4">
    <source>
        <dbReference type="EMBL" id="MBK0419163.1"/>
    </source>
</evidence>
<comment type="similarity">
    <text evidence="1">Belongs to the UPF0337 (CsbD) family.</text>
</comment>
<feature type="compositionally biased region" description="Basic and acidic residues" evidence="2">
    <location>
        <begin position="12"/>
        <end position="61"/>
    </location>
</feature>
<feature type="region of interest" description="Disordered" evidence="2">
    <location>
        <begin position="1"/>
        <end position="61"/>
    </location>
</feature>
<protein>
    <submittedName>
        <fullName evidence="4">CsbD family protein</fullName>
    </submittedName>
</protein>
<organism evidence="4 5">
    <name type="scientific">Leucobacter chromiisoli</name>
    <dbReference type="NCBI Taxonomy" id="2796471"/>
    <lineage>
        <taxon>Bacteria</taxon>
        <taxon>Bacillati</taxon>
        <taxon>Actinomycetota</taxon>
        <taxon>Actinomycetes</taxon>
        <taxon>Micrococcales</taxon>
        <taxon>Microbacteriaceae</taxon>
        <taxon>Leucobacter</taxon>
    </lineage>
</organism>
<dbReference type="InterPro" id="IPR036629">
    <property type="entry name" value="YjbJ_sf"/>
</dbReference>
<reference evidence="4" key="1">
    <citation type="submission" date="2020-12" db="EMBL/GenBank/DDBJ databases">
        <title>Leucobacter sp. CAS1, isolated from Chromium sludge.</title>
        <authorList>
            <person name="Xu Z."/>
        </authorList>
    </citation>
    <scope>NUCLEOTIDE SEQUENCE</scope>
    <source>
        <strain evidence="4">CSA1</strain>
    </source>
</reference>
<evidence type="ECO:0000256" key="1">
    <source>
        <dbReference type="ARBA" id="ARBA00009129"/>
    </source>
</evidence>
<dbReference type="InterPro" id="IPR008462">
    <property type="entry name" value="CsbD"/>
</dbReference>
<dbReference type="Proteomes" id="UP000608530">
    <property type="component" value="Unassembled WGS sequence"/>
</dbReference>
<keyword evidence="5" id="KW-1185">Reference proteome</keyword>
<evidence type="ECO:0000256" key="2">
    <source>
        <dbReference type="SAM" id="MobiDB-lite"/>
    </source>
</evidence>
<evidence type="ECO:0000313" key="5">
    <source>
        <dbReference type="Proteomes" id="UP000608530"/>
    </source>
</evidence>
<dbReference type="Gene3D" id="1.10.1470.10">
    <property type="entry name" value="YjbJ"/>
    <property type="match status" value="1"/>
</dbReference>
<feature type="domain" description="CsbD-like" evidence="3">
    <location>
        <begin position="5"/>
        <end position="57"/>
    </location>
</feature>
<comment type="caution">
    <text evidence="4">The sequence shown here is derived from an EMBL/GenBank/DDBJ whole genome shotgun (WGS) entry which is preliminary data.</text>
</comment>
<dbReference type="AlphaFoldDB" id="A0A934UVF6"/>
<name>A0A934UVF6_9MICO</name>
<accession>A0A934UVF6</accession>
<sequence>MSASDKVSAGMDKLKGNAKEAAGKVTDNERLVAEGKADQVKGELKDAKEQAKDGVKDALDD</sequence>
<proteinExistence type="inferred from homology"/>
<evidence type="ECO:0000259" key="3">
    <source>
        <dbReference type="Pfam" id="PF05532"/>
    </source>
</evidence>
<dbReference type="SUPFAM" id="SSF69047">
    <property type="entry name" value="Hypothetical protein YjbJ"/>
    <property type="match status" value="1"/>
</dbReference>